<organism evidence="2 3">
    <name type="scientific">Metaplanococcus flavidus</name>
    <dbReference type="NCBI Taxonomy" id="569883"/>
    <lineage>
        <taxon>Bacteria</taxon>
        <taxon>Bacillati</taxon>
        <taxon>Bacillota</taxon>
        <taxon>Bacilli</taxon>
        <taxon>Bacillales</taxon>
        <taxon>Caryophanaceae</taxon>
        <taxon>Metaplanococcus</taxon>
    </lineage>
</organism>
<feature type="transmembrane region" description="Helical" evidence="1">
    <location>
        <begin position="12"/>
        <end position="36"/>
    </location>
</feature>
<comment type="caution">
    <text evidence="2">The sequence shown here is derived from an EMBL/GenBank/DDBJ whole genome shotgun (WGS) entry which is preliminary data.</text>
</comment>
<sequence length="128" mass="13526">MLKSKAAMAIGSMIGAFIIIYGTAVVFGLLFGAYLFEGGLANLNYGVLALLCAAPFAVIAMVGRNEREAKKSVIISAFLFSVIFILVHLVLVLSAEVMEVSRVLAIFPISALLLVGALYITTGKEKAV</sequence>
<evidence type="ECO:0000313" key="2">
    <source>
        <dbReference type="EMBL" id="MFD1032591.1"/>
    </source>
</evidence>
<keyword evidence="1" id="KW-0812">Transmembrane</keyword>
<feature type="transmembrane region" description="Helical" evidence="1">
    <location>
        <begin position="100"/>
        <end position="120"/>
    </location>
</feature>
<feature type="transmembrane region" description="Helical" evidence="1">
    <location>
        <begin position="42"/>
        <end position="62"/>
    </location>
</feature>
<keyword evidence="1" id="KW-1133">Transmembrane helix</keyword>
<protein>
    <submittedName>
        <fullName evidence="2">Uncharacterized protein</fullName>
    </submittedName>
</protein>
<dbReference type="EMBL" id="JBHTKI010000022">
    <property type="protein sequence ID" value="MFD1032591.1"/>
    <property type="molecule type" value="Genomic_DNA"/>
</dbReference>
<evidence type="ECO:0000256" key="1">
    <source>
        <dbReference type="SAM" id="Phobius"/>
    </source>
</evidence>
<proteinExistence type="predicted"/>
<keyword evidence="3" id="KW-1185">Reference proteome</keyword>
<evidence type="ECO:0000313" key="3">
    <source>
        <dbReference type="Proteomes" id="UP001597109"/>
    </source>
</evidence>
<gene>
    <name evidence="2" type="ORF">ACFQ1X_14215</name>
</gene>
<feature type="transmembrane region" description="Helical" evidence="1">
    <location>
        <begin position="74"/>
        <end position="94"/>
    </location>
</feature>
<dbReference type="Proteomes" id="UP001597109">
    <property type="component" value="Unassembled WGS sequence"/>
</dbReference>
<dbReference type="RefSeq" id="WP_144838459.1">
    <property type="nucleotide sequence ID" value="NZ_JBHTKI010000022.1"/>
</dbReference>
<reference evidence="3" key="1">
    <citation type="journal article" date="2019" name="Int. J. Syst. Evol. Microbiol.">
        <title>The Global Catalogue of Microorganisms (GCM) 10K type strain sequencing project: providing services to taxonomists for standard genome sequencing and annotation.</title>
        <authorList>
            <consortium name="The Broad Institute Genomics Platform"/>
            <consortium name="The Broad Institute Genome Sequencing Center for Infectious Disease"/>
            <person name="Wu L."/>
            <person name="Ma J."/>
        </authorList>
    </citation>
    <scope>NUCLEOTIDE SEQUENCE [LARGE SCALE GENOMIC DNA]</scope>
    <source>
        <strain evidence="3">CCUG 56756</strain>
    </source>
</reference>
<accession>A0ABW3LFQ4</accession>
<keyword evidence="1" id="KW-0472">Membrane</keyword>
<name>A0ABW3LFQ4_9BACL</name>